<dbReference type="AlphaFoldDB" id="A4J858"/>
<dbReference type="Proteomes" id="UP000001556">
    <property type="component" value="Chromosome"/>
</dbReference>
<organism evidence="4 5">
    <name type="scientific">Desulforamulus reducens (strain ATCC BAA-1160 / DSM 100696 / MI-1)</name>
    <name type="common">Desulfotomaculum reducens</name>
    <dbReference type="NCBI Taxonomy" id="349161"/>
    <lineage>
        <taxon>Bacteria</taxon>
        <taxon>Bacillati</taxon>
        <taxon>Bacillota</taxon>
        <taxon>Clostridia</taxon>
        <taxon>Eubacteriales</taxon>
        <taxon>Peptococcaceae</taxon>
        <taxon>Desulforamulus</taxon>
    </lineage>
</organism>
<dbReference type="CDD" id="cd13603">
    <property type="entry name" value="PBP2_TRAP_Siap_TeaA_like"/>
    <property type="match status" value="1"/>
</dbReference>
<keyword evidence="2" id="KW-0813">Transport</keyword>
<dbReference type="NCBIfam" id="TIGR00787">
    <property type="entry name" value="dctP"/>
    <property type="match status" value="1"/>
</dbReference>
<dbReference type="EMBL" id="CP000612">
    <property type="protein sequence ID" value="ABO51261.1"/>
    <property type="molecule type" value="Genomic_DNA"/>
</dbReference>
<accession>A4J858</accession>
<dbReference type="GO" id="GO:0055085">
    <property type="term" value="P:transmembrane transport"/>
    <property type="evidence" value="ECO:0007669"/>
    <property type="project" value="InterPro"/>
</dbReference>
<name>A4J858_DESRM</name>
<dbReference type="PIRSF" id="PIRSF006470">
    <property type="entry name" value="DctB"/>
    <property type="match status" value="1"/>
</dbReference>
<sequence>MKRNKTLVGLLALLIILSLTLVGCGSDKGDKKEGATDGKKITIRLAHPMAPGNNVTLGYEKFKELVEKKSNGKVEIQLYGNTVLGSDRVTMESVQKGTLEMASSSSPNMANFSPKFMVFDLPYITQPENQQKLYKALDEGELGKYFDKVSEEIGLKPIMWSEYGYRNFVAAKQELNGAEDLKNLKLRTTDSPVEVAVAKALGANPTPIAWGEVYTALQQGTIDGEGNTFGLLYSAKHHEALKYAMDSEHNYSMHLLMINKKYFDGLPKDIQDILVESGKEALAYQRQVSAELEEKAKQDFINAGIKVHELTPEEKAKFKELTKGVWTMFPDKIPQELIDMVVNAQK</sequence>
<dbReference type="KEGG" id="drm:Dred_2757"/>
<dbReference type="InterPro" id="IPR004682">
    <property type="entry name" value="TRAP_DctP"/>
</dbReference>
<protein>
    <submittedName>
        <fullName evidence="4">TRAP dicarboxylate transporter, DctP subunit</fullName>
    </submittedName>
</protein>
<dbReference type="STRING" id="349161.Dred_2757"/>
<reference evidence="4 5" key="1">
    <citation type="submission" date="2007-03" db="EMBL/GenBank/DDBJ databases">
        <title>Complete sequence of Desulfotomaculum reducens MI-1.</title>
        <authorList>
            <consortium name="US DOE Joint Genome Institute"/>
            <person name="Copeland A."/>
            <person name="Lucas S."/>
            <person name="Lapidus A."/>
            <person name="Barry K."/>
            <person name="Detter J.C."/>
            <person name="Glavina del Rio T."/>
            <person name="Hammon N."/>
            <person name="Israni S."/>
            <person name="Dalin E."/>
            <person name="Tice H."/>
            <person name="Pitluck S."/>
            <person name="Sims D."/>
            <person name="Brettin T."/>
            <person name="Bruce D."/>
            <person name="Han C."/>
            <person name="Tapia R."/>
            <person name="Schmutz J."/>
            <person name="Larimer F."/>
            <person name="Land M."/>
            <person name="Hauser L."/>
            <person name="Kyrpides N."/>
            <person name="Kim E."/>
            <person name="Tebo B.M."/>
            <person name="Richardson P."/>
        </authorList>
    </citation>
    <scope>NUCLEOTIDE SEQUENCE [LARGE SCALE GENOMIC DNA]</scope>
    <source>
        <strain evidence="4 5">MI-1</strain>
    </source>
</reference>
<dbReference type="NCBIfam" id="NF037995">
    <property type="entry name" value="TRAP_S1"/>
    <property type="match status" value="1"/>
</dbReference>
<dbReference type="HOGENOM" id="CLU_036176_1_3_9"/>
<dbReference type="PANTHER" id="PTHR33376:SF7">
    <property type="entry name" value="C4-DICARBOXYLATE-BINDING PROTEIN DCTB"/>
    <property type="match status" value="1"/>
</dbReference>
<dbReference type="Gene3D" id="3.40.190.170">
    <property type="entry name" value="Bacterial extracellular solute-binding protein, family 7"/>
    <property type="match status" value="1"/>
</dbReference>
<dbReference type="Pfam" id="PF03480">
    <property type="entry name" value="DctP"/>
    <property type="match status" value="1"/>
</dbReference>
<keyword evidence="3" id="KW-0732">Signal</keyword>
<comment type="similarity">
    <text evidence="1">Belongs to the bacterial solute-binding protein 7 family.</text>
</comment>
<dbReference type="PROSITE" id="PS51257">
    <property type="entry name" value="PROKAR_LIPOPROTEIN"/>
    <property type="match status" value="1"/>
</dbReference>
<evidence type="ECO:0000256" key="2">
    <source>
        <dbReference type="ARBA" id="ARBA00022448"/>
    </source>
</evidence>
<evidence type="ECO:0000256" key="3">
    <source>
        <dbReference type="ARBA" id="ARBA00022729"/>
    </source>
</evidence>
<evidence type="ECO:0000313" key="5">
    <source>
        <dbReference type="Proteomes" id="UP000001556"/>
    </source>
</evidence>
<gene>
    <name evidence="4" type="ordered locus">Dred_2757</name>
</gene>
<dbReference type="eggNOG" id="COG1638">
    <property type="taxonomic scope" value="Bacteria"/>
</dbReference>
<dbReference type="InterPro" id="IPR018389">
    <property type="entry name" value="DctP_fam"/>
</dbReference>
<evidence type="ECO:0000256" key="1">
    <source>
        <dbReference type="ARBA" id="ARBA00009023"/>
    </source>
</evidence>
<evidence type="ECO:0000313" key="4">
    <source>
        <dbReference type="EMBL" id="ABO51261.1"/>
    </source>
</evidence>
<proteinExistence type="inferred from homology"/>
<keyword evidence="5" id="KW-1185">Reference proteome</keyword>
<dbReference type="GO" id="GO:0030288">
    <property type="term" value="C:outer membrane-bounded periplasmic space"/>
    <property type="evidence" value="ECO:0007669"/>
    <property type="project" value="InterPro"/>
</dbReference>
<dbReference type="InterPro" id="IPR038404">
    <property type="entry name" value="TRAP_DctP_sf"/>
</dbReference>
<dbReference type="PANTHER" id="PTHR33376">
    <property type="match status" value="1"/>
</dbReference>